<dbReference type="KEGG" id="aper:A0U91_16695"/>
<proteinExistence type="predicted"/>
<evidence type="ECO:0000313" key="1">
    <source>
        <dbReference type="EMBL" id="AQT06643.1"/>
    </source>
</evidence>
<protein>
    <submittedName>
        <fullName evidence="1">Uncharacterized protein</fullName>
    </submittedName>
</protein>
<gene>
    <name evidence="1" type="ORF">A0U91_16695</name>
</gene>
<name>A0A1U9LJL7_9PROT</name>
<geneLocation type="plasmid" evidence="2">
    <name>pac1084_1</name>
</geneLocation>
<evidence type="ECO:0000313" key="2">
    <source>
        <dbReference type="Proteomes" id="UP000189055"/>
    </source>
</evidence>
<sequence length="104" mass="11535">MTAKNIGLLHRKASAQHAAGHSDKKRKVALAECAPEQHVHVITVKPLDASGEFVSWRSHRFTLRQPSALLCMQQGAAQDLYLPVRHMPLPGPHDPLELLMAFID</sequence>
<keyword evidence="1" id="KW-0614">Plasmid</keyword>
<dbReference type="EMBL" id="CP014688">
    <property type="protein sequence ID" value="AQT06643.1"/>
    <property type="molecule type" value="Genomic_DNA"/>
</dbReference>
<dbReference type="AlphaFoldDB" id="A0A1U9LJL7"/>
<accession>A0A1U9LJL7</accession>
<dbReference type="Proteomes" id="UP000189055">
    <property type="component" value="Plasmid pAC1084_1"/>
</dbReference>
<reference evidence="1 2" key="1">
    <citation type="submission" date="2016-03" db="EMBL/GenBank/DDBJ databases">
        <title>Acetic acid bacteria sequencing.</title>
        <authorList>
            <person name="Brandt J."/>
            <person name="Jakob F."/>
            <person name="Vogel R.F."/>
        </authorList>
    </citation>
    <scope>NUCLEOTIDE SEQUENCE [LARGE SCALE GENOMIC DNA]</scope>
    <source>
        <strain evidence="1 2">TMW2.1084</strain>
        <plasmid evidence="2">pac1084_1</plasmid>
    </source>
</reference>
<organism evidence="1 2">
    <name type="scientific">Acetobacter persici</name>
    <dbReference type="NCBI Taxonomy" id="1076596"/>
    <lineage>
        <taxon>Bacteria</taxon>
        <taxon>Pseudomonadati</taxon>
        <taxon>Pseudomonadota</taxon>
        <taxon>Alphaproteobacteria</taxon>
        <taxon>Acetobacterales</taxon>
        <taxon>Acetobacteraceae</taxon>
        <taxon>Acetobacter</taxon>
    </lineage>
</organism>